<evidence type="ECO:0000313" key="2">
    <source>
        <dbReference type="Proteomes" id="UP001341135"/>
    </source>
</evidence>
<sequence>MHNPISREAVRVDPERLTGGRPCAYAACLAAARTVPMLYTGLCYTALMCAAYSR</sequence>
<dbReference type="Proteomes" id="UP001341135">
    <property type="component" value="Chromosome"/>
</dbReference>
<gene>
    <name evidence="1" type="ORF">PABY_07740</name>
</gene>
<proteinExistence type="predicted"/>
<organism evidence="1 2">
    <name type="scientific">Pyrodictium abyssi</name>
    <dbReference type="NCBI Taxonomy" id="54256"/>
    <lineage>
        <taxon>Archaea</taxon>
        <taxon>Thermoproteota</taxon>
        <taxon>Thermoprotei</taxon>
        <taxon>Desulfurococcales</taxon>
        <taxon>Pyrodictiaceae</taxon>
        <taxon>Pyrodictium</taxon>
    </lineage>
</organism>
<keyword evidence="2" id="KW-1185">Reference proteome</keyword>
<accession>A0ABM8IUJ0</accession>
<dbReference type="EMBL" id="AP028907">
    <property type="protein sequence ID" value="BES81207.1"/>
    <property type="molecule type" value="Genomic_DNA"/>
</dbReference>
<name>A0ABM8IUJ0_9CREN</name>
<reference evidence="1 2" key="1">
    <citation type="submission" date="2023-09" db="EMBL/GenBank/DDBJ databases">
        <title>Pyrofollis japonicus gen. nov. sp. nov., a novel member of the family Pyrodictiaceae isolated from the Iheya North hydrothermal field.</title>
        <authorList>
            <person name="Miyazaki U."/>
            <person name="Sanari M."/>
            <person name="Tame A."/>
            <person name="Kitajima M."/>
            <person name="Okamoto A."/>
            <person name="Sawayama S."/>
            <person name="Miyazaki J."/>
            <person name="Takai K."/>
            <person name="Nakagawa S."/>
        </authorList>
    </citation>
    <scope>NUCLEOTIDE SEQUENCE [LARGE SCALE GENOMIC DNA]</scope>
    <source>
        <strain evidence="1 2">AV2</strain>
    </source>
</reference>
<evidence type="ECO:0000313" key="1">
    <source>
        <dbReference type="EMBL" id="BES81207.1"/>
    </source>
</evidence>
<protein>
    <submittedName>
        <fullName evidence="1">Uncharacterized protein</fullName>
    </submittedName>
</protein>